<evidence type="ECO:0000256" key="9">
    <source>
        <dbReference type="ARBA" id="ARBA00069061"/>
    </source>
</evidence>
<gene>
    <name evidence="14" type="ORF">BDFB_005991</name>
</gene>
<evidence type="ECO:0000256" key="4">
    <source>
        <dbReference type="ARBA" id="ARBA00022553"/>
    </source>
</evidence>
<dbReference type="Proteomes" id="UP000292052">
    <property type="component" value="Unassembled WGS sequence"/>
</dbReference>
<dbReference type="FunFam" id="3.30.530.20:FF:000017">
    <property type="entry name" value="Phosphatidylcholine transfer protein, putative"/>
    <property type="match status" value="1"/>
</dbReference>
<dbReference type="InterPro" id="IPR051213">
    <property type="entry name" value="START_lipid_transfer"/>
</dbReference>
<feature type="domain" description="START" evidence="13">
    <location>
        <begin position="208"/>
        <end position="395"/>
    </location>
</feature>
<dbReference type="EMBL" id="QDEB01027754">
    <property type="protein sequence ID" value="RZC40236.1"/>
    <property type="molecule type" value="Genomic_DNA"/>
</dbReference>
<accession>A0A482W593</accession>
<dbReference type="AlphaFoldDB" id="A0A482W593"/>
<evidence type="ECO:0000313" key="15">
    <source>
        <dbReference type="Proteomes" id="UP000292052"/>
    </source>
</evidence>
<keyword evidence="6" id="KW-0445">Lipid transport</keyword>
<evidence type="ECO:0000259" key="13">
    <source>
        <dbReference type="PROSITE" id="PS50848"/>
    </source>
</evidence>
<keyword evidence="5" id="KW-0007">Acetylation</keyword>
<keyword evidence="15" id="KW-1185">Reference proteome</keyword>
<organism evidence="14 15">
    <name type="scientific">Asbolus verrucosus</name>
    <name type="common">Desert ironclad beetle</name>
    <dbReference type="NCBI Taxonomy" id="1661398"/>
    <lineage>
        <taxon>Eukaryota</taxon>
        <taxon>Metazoa</taxon>
        <taxon>Ecdysozoa</taxon>
        <taxon>Arthropoda</taxon>
        <taxon>Hexapoda</taxon>
        <taxon>Insecta</taxon>
        <taxon>Pterygota</taxon>
        <taxon>Neoptera</taxon>
        <taxon>Endopterygota</taxon>
        <taxon>Coleoptera</taxon>
        <taxon>Polyphaga</taxon>
        <taxon>Cucujiformia</taxon>
        <taxon>Tenebrionidae</taxon>
        <taxon>Pimeliinae</taxon>
        <taxon>Asbolus</taxon>
    </lineage>
</organism>
<keyword evidence="2" id="KW-0813">Transport</keyword>
<feature type="compositionally biased region" description="Polar residues" evidence="12">
    <location>
        <begin position="460"/>
        <end position="471"/>
    </location>
</feature>
<evidence type="ECO:0000256" key="8">
    <source>
        <dbReference type="ARBA" id="ARBA00063535"/>
    </source>
</evidence>
<dbReference type="Pfam" id="PF01852">
    <property type="entry name" value="START"/>
    <property type="match status" value="1"/>
</dbReference>
<proteinExistence type="predicted"/>
<evidence type="ECO:0000256" key="7">
    <source>
        <dbReference type="ARBA" id="ARBA00023121"/>
    </source>
</evidence>
<dbReference type="InterPro" id="IPR023393">
    <property type="entry name" value="START-like_dom_sf"/>
</dbReference>
<dbReference type="GO" id="GO:0005829">
    <property type="term" value="C:cytosol"/>
    <property type="evidence" value="ECO:0007669"/>
    <property type="project" value="UniProtKB-ARBA"/>
</dbReference>
<dbReference type="PROSITE" id="PS50848">
    <property type="entry name" value="START"/>
    <property type="match status" value="1"/>
</dbReference>
<evidence type="ECO:0000256" key="10">
    <source>
        <dbReference type="ARBA" id="ARBA00077188"/>
    </source>
</evidence>
<evidence type="ECO:0000256" key="5">
    <source>
        <dbReference type="ARBA" id="ARBA00022990"/>
    </source>
</evidence>
<dbReference type="OrthoDB" id="1295045at2759"/>
<keyword evidence="4" id="KW-0597">Phosphoprotein</keyword>
<dbReference type="SUPFAM" id="SSF55961">
    <property type="entry name" value="Bet v1-like"/>
    <property type="match status" value="1"/>
</dbReference>
<keyword evidence="7" id="KW-0446">Lipid-binding</keyword>
<evidence type="ECO:0000256" key="3">
    <source>
        <dbReference type="ARBA" id="ARBA00022490"/>
    </source>
</evidence>
<name>A0A482W593_ASBVE</name>
<dbReference type="STRING" id="1661398.A0A482W593"/>
<dbReference type="SMART" id="SM00234">
    <property type="entry name" value="START"/>
    <property type="match status" value="1"/>
</dbReference>
<evidence type="ECO:0000256" key="12">
    <source>
        <dbReference type="SAM" id="MobiDB-lite"/>
    </source>
</evidence>
<evidence type="ECO:0000256" key="6">
    <source>
        <dbReference type="ARBA" id="ARBA00023055"/>
    </source>
</evidence>
<sequence>MYRRRLSQPFPTYPNLKILLLENKNISDQCYRFTFMIRQVSTRDTFKNLQNVRDKVESILKNNKLFGALRDRLCAVPRSLRDQSASVLRVWAHQCECVLAQRVRRGQQMFSLYSRLWEERALREFMKQMRHRFGARGRDFLIGALGITAYDWRANRITDDEIKSHSNELDYVHTLRDKTLCATCSKTSKICQCDRFDGSKKLASYDDWKVFIEKTDLVVWRRTHSSGYYEYKVYGSYSDVSAEDFLNVQIDIDYRKQWDKTAASLNVVETDPDPTSNSDVVYWEMLWPKLFANRDYVFHRRYVVDYKSKTLFLFSKSTRHPSCPKEHTKYRIEDYWSYMVIKPYTELNKSGIEFSLTYYDNPGVNIPASVTTWVALKAMPDFLERLREASRQYKKYCQDSGVCRICNIIDTHDSEKFQWNYFDDDIVDNTIYEAHYKLKSPEDNKTEPSNKLPQYDDNVDISNSSPGSNKQPENHSFWRYLHPTYYFS</sequence>
<reference evidence="14 15" key="1">
    <citation type="submission" date="2017-03" db="EMBL/GenBank/DDBJ databases">
        <title>Genome of the blue death feigning beetle - Asbolus verrucosus.</title>
        <authorList>
            <person name="Rider S.D."/>
        </authorList>
    </citation>
    <scope>NUCLEOTIDE SEQUENCE [LARGE SCALE GENOMIC DNA]</scope>
    <source>
        <strain evidence="14">Butters</strain>
        <tissue evidence="14">Head and leg muscle</tissue>
    </source>
</reference>
<evidence type="ECO:0000256" key="2">
    <source>
        <dbReference type="ARBA" id="ARBA00022448"/>
    </source>
</evidence>
<comment type="subunit">
    <text evidence="8">Interacts with ACOT13/THEM2.</text>
</comment>
<dbReference type="PANTHER" id="PTHR19308">
    <property type="entry name" value="PHOSPHATIDYLCHOLINE TRANSFER PROTEIN"/>
    <property type="match status" value="1"/>
</dbReference>
<dbReference type="Gene3D" id="3.30.530.20">
    <property type="match status" value="1"/>
</dbReference>
<evidence type="ECO:0000256" key="1">
    <source>
        <dbReference type="ARBA" id="ARBA00004496"/>
    </source>
</evidence>
<comment type="subcellular location">
    <subcellularLocation>
        <location evidence="1">Cytoplasm</location>
    </subcellularLocation>
</comment>
<feature type="region of interest" description="Disordered" evidence="12">
    <location>
        <begin position="441"/>
        <end position="473"/>
    </location>
</feature>
<dbReference type="InterPro" id="IPR002913">
    <property type="entry name" value="START_lipid-bd_dom"/>
</dbReference>
<evidence type="ECO:0000256" key="11">
    <source>
        <dbReference type="ARBA" id="ARBA00079049"/>
    </source>
</evidence>
<evidence type="ECO:0000313" key="14">
    <source>
        <dbReference type="EMBL" id="RZC40236.1"/>
    </source>
</evidence>
<dbReference type="GO" id="GO:0008289">
    <property type="term" value="F:lipid binding"/>
    <property type="evidence" value="ECO:0007669"/>
    <property type="project" value="UniProtKB-KW"/>
</dbReference>
<dbReference type="GO" id="GO:0006869">
    <property type="term" value="P:lipid transport"/>
    <property type="evidence" value="ECO:0007669"/>
    <property type="project" value="UniProtKB-KW"/>
</dbReference>
<keyword evidence="3" id="KW-0963">Cytoplasm</keyword>
<dbReference type="PANTHER" id="PTHR19308:SF8">
    <property type="entry name" value="STAR-RELATED LIPID TRANSFER PROTEIN 7, MITOCHONDRIAL"/>
    <property type="match status" value="1"/>
</dbReference>
<protein>
    <recommendedName>
        <fullName evidence="9">Phosphatidylcholine transfer protein</fullName>
    </recommendedName>
    <alternativeName>
        <fullName evidence="11">START domain-containing protein 2</fullName>
    </alternativeName>
    <alternativeName>
        <fullName evidence="10">StAR-related lipid transfer protein 2</fullName>
    </alternativeName>
</protein>
<comment type="caution">
    <text evidence="14">The sequence shown here is derived from an EMBL/GenBank/DDBJ whole genome shotgun (WGS) entry which is preliminary data.</text>
</comment>